<evidence type="ECO:0000256" key="13">
    <source>
        <dbReference type="ARBA" id="ARBA00071928"/>
    </source>
</evidence>
<dbReference type="GO" id="GO:0015986">
    <property type="term" value="P:proton motive force-driven ATP synthesis"/>
    <property type="evidence" value="ECO:0007669"/>
    <property type="project" value="InterPro"/>
</dbReference>
<keyword evidence="8" id="KW-0406">Ion transport</keyword>
<feature type="transmembrane region" description="Helical" evidence="15">
    <location>
        <begin position="6"/>
        <end position="31"/>
    </location>
</feature>
<accession>A0A212C747</accession>
<evidence type="ECO:0000256" key="8">
    <source>
        <dbReference type="ARBA" id="ARBA00023065"/>
    </source>
</evidence>
<comment type="similarity">
    <text evidence="2">Belongs to the ATPase A chain family.</text>
</comment>
<feature type="transmembrane region" description="Helical" evidence="15">
    <location>
        <begin position="111"/>
        <end position="129"/>
    </location>
</feature>
<keyword evidence="18" id="KW-1185">Reference proteome</keyword>
<dbReference type="SUPFAM" id="SSF81336">
    <property type="entry name" value="F1F0 ATP synthase subunit A"/>
    <property type="match status" value="1"/>
</dbReference>
<dbReference type="EMBL" id="MKHE01000027">
    <property type="protein sequence ID" value="OWK01827.1"/>
    <property type="molecule type" value="Genomic_DNA"/>
</dbReference>
<comment type="subunit">
    <text evidence="12">Component of the ATP synthase complex composed at least of ATP5F1A/subunit alpha, ATP5F1B/subunit beta, ATP5MC1/subunit c (homooctomer), MT-ATP6/subunit a, MT-ATP8/subunit 8, ATP5ME/subunit e, ATP5MF/subunit f, ATP5MG/subunit g, ATP5MK/subunit k, ATP5MJ/subunit j, ATP5F1C/subunit gamma, ATP5F1D/subunit delta, ATP5F1E/subunit epsilon, ATP5PF/subunit F6, ATP5PB/subunit b, ATP5PD/subunit d, ATP5PO/subunit OSCP. ATP synthase complex consists of a soluble F(1) head domain (subunits alpha(3) and beta(3)) - the catalytic core - and a membrane F(0) domain - the membrane proton channel (subunits c, a, 8, e, f, g, k and j). These two domains are linked by a central stalk (subunits gamma, delta, and epsilon) rotating inside the F1 region and a stationary peripheral stalk (subunits F6, b, d, and OSCP). Interacts with DNAJC30; interaction is direct.</text>
</comment>
<organism evidence="17 18">
    <name type="scientific">Cervus elaphus hippelaphus</name>
    <name type="common">European red deer</name>
    <dbReference type="NCBI Taxonomy" id="46360"/>
    <lineage>
        <taxon>Eukaryota</taxon>
        <taxon>Metazoa</taxon>
        <taxon>Chordata</taxon>
        <taxon>Craniata</taxon>
        <taxon>Vertebrata</taxon>
        <taxon>Euteleostomi</taxon>
        <taxon>Mammalia</taxon>
        <taxon>Eutheria</taxon>
        <taxon>Laurasiatheria</taxon>
        <taxon>Artiodactyla</taxon>
        <taxon>Ruminantia</taxon>
        <taxon>Pecora</taxon>
        <taxon>Cervidae</taxon>
        <taxon>Cervinae</taxon>
        <taxon>Cervus</taxon>
    </lineage>
</organism>
<evidence type="ECO:0000256" key="12">
    <source>
        <dbReference type="ARBA" id="ARBA00063051"/>
    </source>
</evidence>
<evidence type="ECO:0000313" key="18">
    <source>
        <dbReference type="Proteomes" id="UP000242450"/>
    </source>
</evidence>
<keyword evidence="6" id="KW-0375">Hydrogen ion transport</keyword>
<evidence type="ECO:0000256" key="11">
    <source>
        <dbReference type="ARBA" id="ARBA00024169"/>
    </source>
</evidence>
<evidence type="ECO:0000256" key="2">
    <source>
        <dbReference type="ARBA" id="ARBA00006810"/>
    </source>
</evidence>
<keyword evidence="5 15" id="KW-0812">Transmembrane</keyword>
<dbReference type="AlphaFoldDB" id="A0A212C747"/>
<evidence type="ECO:0000256" key="1">
    <source>
        <dbReference type="ARBA" id="ARBA00004141"/>
    </source>
</evidence>
<keyword evidence="7 15" id="KW-1133">Transmembrane helix</keyword>
<proteinExistence type="inferred from homology"/>
<evidence type="ECO:0000256" key="9">
    <source>
        <dbReference type="ARBA" id="ARBA00023136"/>
    </source>
</evidence>
<dbReference type="Pfam" id="PF00510">
    <property type="entry name" value="COX3"/>
    <property type="match status" value="1"/>
</dbReference>
<keyword evidence="3" id="KW-0813">Transport</keyword>
<evidence type="ECO:0000256" key="4">
    <source>
        <dbReference type="ARBA" id="ARBA00022547"/>
    </source>
</evidence>
<comment type="subcellular location">
    <subcellularLocation>
        <location evidence="1">Membrane</location>
        <topology evidence="1">Multi-pass membrane protein</topology>
    </subcellularLocation>
</comment>
<reference evidence="17 18" key="1">
    <citation type="journal article" date="2018" name="Mol. Genet. Genomics">
        <title>The red deer Cervus elaphus genome CerEla1.0: sequencing, annotating, genes, and chromosomes.</title>
        <authorList>
            <person name="Bana N.A."/>
            <person name="Nyiri A."/>
            <person name="Nagy J."/>
            <person name="Frank K."/>
            <person name="Nagy T."/>
            <person name="Steger V."/>
            <person name="Schiller M."/>
            <person name="Lakatos P."/>
            <person name="Sugar L."/>
            <person name="Horn P."/>
            <person name="Barta E."/>
            <person name="Orosz L."/>
        </authorList>
    </citation>
    <scope>NUCLEOTIDE SEQUENCE [LARGE SCALE GENOMIC DNA]</scope>
    <source>
        <strain evidence="17">Hungarian</strain>
    </source>
</reference>
<feature type="transmembrane region" description="Helical" evidence="15">
    <location>
        <begin position="86"/>
        <end position="104"/>
    </location>
</feature>
<evidence type="ECO:0000256" key="7">
    <source>
        <dbReference type="ARBA" id="ARBA00022989"/>
    </source>
</evidence>
<feature type="domain" description="Heme-copper oxidase subunit III family profile" evidence="16">
    <location>
        <begin position="188"/>
        <end position="221"/>
    </location>
</feature>
<evidence type="ECO:0000313" key="17">
    <source>
        <dbReference type="EMBL" id="OWK01827.1"/>
    </source>
</evidence>
<dbReference type="InterPro" id="IPR000568">
    <property type="entry name" value="ATP_synth_F0_asu"/>
</dbReference>
<comment type="caution">
    <text evidence="17">The sequence shown here is derived from an EMBL/GenBank/DDBJ whole genome shotgun (WGS) entry which is preliminary data.</text>
</comment>
<dbReference type="PRINTS" id="PR00123">
    <property type="entry name" value="ATPASEA"/>
</dbReference>
<dbReference type="GO" id="GO:0004129">
    <property type="term" value="F:cytochrome-c oxidase activity"/>
    <property type="evidence" value="ECO:0007669"/>
    <property type="project" value="InterPro"/>
</dbReference>
<comment type="catalytic activity">
    <reaction evidence="11">
        <text>H(+)(in) = H(+)(out)</text>
        <dbReference type="Rhea" id="RHEA:34979"/>
        <dbReference type="ChEBI" id="CHEBI:15378"/>
    </reaction>
</comment>
<name>A0A212C747_CEREH</name>
<dbReference type="GO" id="GO:0045259">
    <property type="term" value="C:proton-transporting ATP synthase complex"/>
    <property type="evidence" value="ECO:0007669"/>
    <property type="project" value="UniProtKB-KW"/>
</dbReference>
<evidence type="ECO:0000256" key="10">
    <source>
        <dbReference type="ARBA" id="ARBA00023310"/>
    </source>
</evidence>
<dbReference type="InterPro" id="IPR035908">
    <property type="entry name" value="F0_ATP_A_sf"/>
</dbReference>
<evidence type="ECO:0000256" key="5">
    <source>
        <dbReference type="ARBA" id="ARBA00022692"/>
    </source>
</evidence>
<dbReference type="Proteomes" id="UP000242450">
    <property type="component" value="Chromosome 27"/>
</dbReference>
<gene>
    <name evidence="17" type="ORF">Celaphus_00017748</name>
</gene>
<evidence type="ECO:0000256" key="15">
    <source>
        <dbReference type="SAM" id="Phobius"/>
    </source>
</evidence>
<evidence type="ECO:0000259" key="16">
    <source>
        <dbReference type="Pfam" id="PF00510"/>
    </source>
</evidence>
<keyword evidence="4" id="KW-0138">CF(0)</keyword>
<feature type="transmembrane region" description="Helical" evidence="15">
    <location>
        <begin position="135"/>
        <end position="159"/>
    </location>
</feature>
<dbReference type="Gene3D" id="1.20.120.220">
    <property type="entry name" value="ATP synthase, F0 complex, subunit A"/>
    <property type="match status" value="1"/>
</dbReference>
<evidence type="ECO:0000256" key="3">
    <source>
        <dbReference type="ARBA" id="ARBA00022448"/>
    </source>
</evidence>
<sequence>MNENLFASFITPTIAGLPIVILIIIFLSMFFQTSNQQINNCLISFQQIVTTLIYTNYTINKSRHTSRNCNHELLQSLAHFLPEGTPISLIPILVSIETLSLFILQIRPEHLIIHLIGGATLTLISIRTTTALISFIILALFTILEFAVAIIQAYVFMLLPLWYQSYEFMTASQKEIKSIYFKLFYHNHPGIYLTPLQDSEYYKTSFTISDGVYGSTFFIAT</sequence>
<dbReference type="CDD" id="cd00310">
    <property type="entry name" value="ATP-synt_Fo_a_6"/>
    <property type="match status" value="1"/>
</dbReference>
<keyword evidence="10" id="KW-0066">ATP synthesis</keyword>
<protein>
    <recommendedName>
        <fullName evidence="13">ATP synthase F(0) complex subunit a</fullName>
    </recommendedName>
    <alternativeName>
        <fullName evidence="14">Proton-conducting channel, ATP synthase F(0) complex subunit a</fullName>
    </alternativeName>
</protein>
<evidence type="ECO:0000256" key="6">
    <source>
        <dbReference type="ARBA" id="ARBA00022781"/>
    </source>
</evidence>
<feature type="non-terminal residue" evidence="17">
    <location>
        <position position="221"/>
    </location>
</feature>
<dbReference type="OrthoDB" id="5976622at2759"/>
<keyword evidence="9 15" id="KW-0472">Membrane</keyword>
<evidence type="ECO:0000256" key="14">
    <source>
        <dbReference type="ARBA" id="ARBA00081802"/>
    </source>
</evidence>
<dbReference type="InterPro" id="IPR000298">
    <property type="entry name" value="Cyt_c_oxidase-like_su3"/>
</dbReference>